<keyword evidence="2" id="KW-1185">Reference proteome</keyword>
<reference evidence="2" key="1">
    <citation type="journal article" date="2022" name="Mol. Ecol. Resour.">
        <title>The genomes of chicory, endive, great burdock and yacon provide insights into Asteraceae palaeo-polyploidization history and plant inulin production.</title>
        <authorList>
            <person name="Fan W."/>
            <person name="Wang S."/>
            <person name="Wang H."/>
            <person name="Wang A."/>
            <person name="Jiang F."/>
            <person name="Liu H."/>
            <person name="Zhao H."/>
            <person name="Xu D."/>
            <person name="Zhang Y."/>
        </authorList>
    </citation>
    <scope>NUCLEOTIDE SEQUENCE [LARGE SCALE GENOMIC DNA]</scope>
    <source>
        <strain evidence="2">cv. Niubang</strain>
    </source>
</reference>
<proteinExistence type="predicted"/>
<sequence length="204" mass="23568">MAEHEEINNQMADLDIEGEENGEFFFEEDIEEEIHKYDMCLVGRFLTEKNLNFRAMRTRLADVWKATMGIKKEMEAPGLLIMQCLKNLGRHRDDVVKEWGSWLRAPPRKTAAQGRSKWLREDGDREWKSRFGRDYNQANFGASQYPNKASESKKESDSMNLGLATVNNVTIMDGRFKNQIGGKSFPYITYPSGSDEEELDELNV</sequence>
<comment type="caution">
    <text evidence="1">The sequence shown here is derived from an EMBL/GenBank/DDBJ whole genome shotgun (WGS) entry which is preliminary data.</text>
</comment>
<protein>
    <submittedName>
        <fullName evidence="1">Uncharacterized protein</fullName>
    </submittedName>
</protein>
<organism evidence="1 2">
    <name type="scientific">Arctium lappa</name>
    <name type="common">Greater burdock</name>
    <name type="synonym">Lappa major</name>
    <dbReference type="NCBI Taxonomy" id="4217"/>
    <lineage>
        <taxon>Eukaryota</taxon>
        <taxon>Viridiplantae</taxon>
        <taxon>Streptophyta</taxon>
        <taxon>Embryophyta</taxon>
        <taxon>Tracheophyta</taxon>
        <taxon>Spermatophyta</taxon>
        <taxon>Magnoliopsida</taxon>
        <taxon>eudicotyledons</taxon>
        <taxon>Gunneridae</taxon>
        <taxon>Pentapetalae</taxon>
        <taxon>asterids</taxon>
        <taxon>campanulids</taxon>
        <taxon>Asterales</taxon>
        <taxon>Asteraceae</taxon>
        <taxon>Carduoideae</taxon>
        <taxon>Cardueae</taxon>
        <taxon>Arctiinae</taxon>
        <taxon>Arctium</taxon>
    </lineage>
</organism>
<dbReference type="Proteomes" id="UP001055879">
    <property type="component" value="Linkage Group LG06"/>
</dbReference>
<dbReference type="EMBL" id="CM042052">
    <property type="protein sequence ID" value="KAI3719025.1"/>
    <property type="molecule type" value="Genomic_DNA"/>
</dbReference>
<gene>
    <name evidence="1" type="ORF">L6452_19913</name>
</gene>
<name>A0ACB9BAP6_ARCLA</name>
<accession>A0ACB9BAP6</accession>
<reference evidence="1 2" key="2">
    <citation type="journal article" date="2022" name="Mol. Ecol. Resour.">
        <title>The genomes of chicory, endive, great burdock and yacon provide insights into Asteraceae paleo-polyploidization history and plant inulin production.</title>
        <authorList>
            <person name="Fan W."/>
            <person name="Wang S."/>
            <person name="Wang H."/>
            <person name="Wang A."/>
            <person name="Jiang F."/>
            <person name="Liu H."/>
            <person name="Zhao H."/>
            <person name="Xu D."/>
            <person name="Zhang Y."/>
        </authorList>
    </citation>
    <scope>NUCLEOTIDE SEQUENCE [LARGE SCALE GENOMIC DNA]</scope>
    <source>
        <strain evidence="2">cv. Niubang</strain>
    </source>
</reference>
<evidence type="ECO:0000313" key="1">
    <source>
        <dbReference type="EMBL" id="KAI3719025.1"/>
    </source>
</evidence>
<evidence type="ECO:0000313" key="2">
    <source>
        <dbReference type="Proteomes" id="UP001055879"/>
    </source>
</evidence>